<dbReference type="GO" id="GO:0070677">
    <property type="term" value="F:rRNA (cytosine-2'-O-)-methyltransferase activity"/>
    <property type="evidence" value="ECO:0007669"/>
    <property type="project" value="UniProtKB-UniRule"/>
</dbReference>
<proteinExistence type="inferred from homology"/>
<dbReference type="HAMAP" id="MF_01877">
    <property type="entry name" value="16SrRNA_methyltr_I"/>
    <property type="match status" value="1"/>
</dbReference>
<dbReference type="InterPro" id="IPR014776">
    <property type="entry name" value="4pyrrole_Mease_sub2"/>
</dbReference>
<comment type="subcellular location">
    <subcellularLocation>
        <location evidence="6">Cytoplasm</location>
    </subcellularLocation>
</comment>
<dbReference type="InterPro" id="IPR035996">
    <property type="entry name" value="4pyrrol_Methylase_sf"/>
</dbReference>
<evidence type="ECO:0000256" key="4">
    <source>
        <dbReference type="ARBA" id="ARBA00022679"/>
    </source>
</evidence>
<dbReference type="PIRSF" id="PIRSF005917">
    <property type="entry name" value="MTase_YraL"/>
    <property type="match status" value="1"/>
</dbReference>
<dbReference type="EC" id="2.1.1.198" evidence="6"/>
<sequence length="220" mass="24334">MLYVVATPIGNLQDITFRALEVLKTSDFVIAENPKNSGLLLKHFQIDKPFKQFAEHNEQKALPPLILQLKSQNGALITDAGTPGISDPGFRLVRACVEAGIKVVPIPGANAAISALSVSGLPTDRFLFIGFAPRTENKLIKTVLLGKDTESTVIFYESPFRIVKSLEFIQKHFPDCHVVVAREITKVYEEFLRGAPSEILPKLTKENTKGEFTVLISFKK</sequence>
<dbReference type="EMBL" id="MFFB01000006">
    <property type="protein sequence ID" value="OGE96276.1"/>
    <property type="molecule type" value="Genomic_DNA"/>
</dbReference>
<dbReference type="NCBIfam" id="TIGR00096">
    <property type="entry name" value="16S rRNA (cytidine(1402)-2'-O)-methyltransferase"/>
    <property type="match status" value="1"/>
</dbReference>
<comment type="catalytic activity">
    <reaction evidence="6">
        <text>cytidine(1402) in 16S rRNA + S-adenosyl-L-methionine = 2'-O-methylcytidine(1402) in 16S rRNA + S-adenosyl-L-homocysteine + H(+)</text>
        <dbReference type="Rhea" id="RHEA:42924"/>
        <dbReference type="Rhea" id="RHEA-COMP:10285"/>
        <dbReference type="Rhea" id="RHEA-COMP:10286"/>
        <dbReference type="ChEBI" id="CHEBI:15378"/>
        <dbReference type="ChEBI" id="CHEBI:57856"/>
        <dbReference type="ChEBI" id="CHEBI:59789"/>
        <dbReference type="ChEBI" id="CHEBI:74495"/>
        <dbReference type="ChEBI" id="CHEBI:82748"/>
        <dbReference type="EC" id="2.1.1.198"/>
    </reaction>
</comment>
<feature type="domain" description="Tetrapyrrole methylase" evidence="7">
    <location>
        <begin position="1"/>
        <end position="195"/>
    </location>
</feature>
<keyword evidence="2 6" id="KW-0698">rRNA processing</keyword>
<keyword evidence="5 6" id="KW-0949">S-adenosyl-L-methionine</keyword>
<comment type="function">
    <text evidence="6">Catalyzes the 2'-O-methylation of the ribose of cytidine 1402 (C1402) in 16S rRNA.</text>
</comment>
<comment type="caution">
    <text evidence="8">The sequence shown here is derived from an EMBL/GenBank/DDBJ whole genome shotgun (WGS) entry which is preliminary data.</text>
</comment>
<dbReference type="FunFam" id="3.30.950.10:FF:000002">
    <property type="entry name" value="Ribosomal RNA small subunit methyltransferase I"/>
    <property type="match status" value="1"/>
</dbReference>
<dbReference type="Proteomes" id="UP000177281">
    <property type="component" value="Unassembled WGS sequence"/>
</dbReference>
<dbReference type="SUPFAM" id="SSF53790">
    <property type="entry name" value="Tetrapyrrole methylase"/>
    <property type="match status" value="1"/>
</dbReference>
<gene>
    <name evidence="6" type="primary">rsmI</name>
    <name evidence="8" type="ORF">A3B10_03165</name>
</gene>
<dbReference type="Pfam" id="PF00590">
    <property type="entry name" value="TP_methylase"/>
    <property type="match status" value="1"/>
</dbReference>
<dbReference type="GO" id="GO:0005737">
    <property type="term" value="C:cytoplasm"/>
    <property type="evidence" value="ECO:0007669"/>
    <property type="project" value="UniProtKB-SubCell"/>
</dbReference>
<evidence type="ECO:0000313" key="9">
    <source>
        <dbReference type="Proteomes" id="UP000177281"/>
    </source>
</evidence>
<evidence type="ECO:0000259" key="7">
    <source>
        <dbReference type="Pfam" id="PF00590"/>
    </source>
</evidence>
<evidence type="ECO:0000313" key="8">
    <source>
        <dbReference type="EMBL" id="OGE96276.1"/>
    </source>
</evidence>
<evidence type="ECO:0000256" key="3">
    <source>
        <dbReference type="ARBA" id="ARBA00022603"/>
    </source>
</evidence>
<dbReference type="STRING" id="1817841.A3B10_03165"/>
<organism evidence="8 9">
    <name type="scientific">Candidatus Doudnabacteria bacterium RIFCSPLOWO2_01_FULL_44_21</name>
    <dbReference type="NCBI Taxonomy" id="1817841"/>
    <lineage>
        <taxon>Bacteria</taxon>
        <taxon>Candidatus Doudnaibacteriota</taxon>
    </lineage>
</organism>
<dbReference type="AlphaFoldDB" id="A0A1F5Q293"/>
<keyword evidence="3 6" id="KW-0489">Methyltransferase</keyword>
<dbReference type="CDD" id="cd11648">
    <property type="entry name" value="RsmI"/>
    <property type="match status" value="1"/>
</dbReference>
<name>A0A1F5Q293_9BACT</name>
<dbReference type="InterPro" id="IPR014777">
    <property type="entry name" value="4pyrrole_Mease_sub1"/>
</dbReference>
<reference evidence="8 9" key="1">
    <citation type="journal article" date="2016" name="Nat. Commun.">
        <title>Thousands of microbial genomes shed light on interconnected biogeochemical processes in an aquifer system.</title>
        <authorList>
            <person name="Anantharaman K."/>
            <person name="Brown C.T."/>
            <person name="Hug L.A."/>
            <person name="Sharon I."/>
            <person name="Castelle C.J."/>
            <person name="Probst A.J."/>
            <person name="Thomas B.C."/>
            <person name="Singh A."/>
            <person name="Wilkins M.J."/>
            <person name="Karaoz U."/>
            <person name="Brodie E.L."/>
            <person name="Williams K.H."/>
            <person name="Hubbard S.S."/>
            <person name="Banfield J.F."/>
        </authorList>
    </citation>
    <scope>NUCLEOTIDE SEQUENCE [LARGE SCALE GENOMIC DNA]</scope>
</reference>
<dbReference type="Gene3D" id="3.40.1010.10">
    <property type="entry name" value="Cobalt-precorrin-4 Transmethylase, Domain 1"/>
    <property type="match status" value="1"/>
</dbReference>
<dbReference type="PANTHER" id="PTHR46111:SF1">
    <property type="entry name" value="RIBOSOMAL RNA SMALL SUBUNIT METHYLTRANSFERASE I"/>
    <property type="match status" value="1"/>
</dbReference>
<protein>
    <recommendedName>
        <fullName evidence="6">Ribosomal RNA small subunit methyltransferase I</fullName>
        <ecNumber evidence="6">2.1.1.198</ecNumber>
    </recommendedName>
    <alternativeName>
        <fullName evidence="6">16S rRNA 2'-O-ribose C1402 methyltransferase</fullName>
    </alternativeName>
    <alternativeName>
        <fullName evidence="6">rRNA (cytidine-2'-O-)-methyltransferase RsmI</fullName>
    </alternativeName>
</protein>
<evidence type="ECO:0000256" key="2">
    <source>
        <dbReference type="ARBA" id="ARBA00022552"/>
    </source>
</evidence>
<dbReference type="InterPro" id="IPR008189">
    <property type="entry name" value="rRNA_ssu_MeTfrase_I"/>
</dbReference>
<accession>A0A1F5Q293</accession>
<dbReference type="InterPro" id="IPR000878">
    <property type="entry name" value="4pyrrol_Mease"/>
</dbReference>
<comment type="similarity">
    <text evidence="6">Belongs to the methyltransferase superfamily. RsmI family.</text>
</comment>
<dbReference type="Gene3D" id="3.30.950.10">
    <property type="entry name" value="Methyltransferase, Cobalt-precorrin-4 Transmethylase, Domain 2"/>
    <property type="match status" value="1"/>
</dbReference>
<evidence type="ECO:0000256" key="6">
    <source>
        <dbReference type="HAMAP-Rule" id="MF_01877"/>
    </source>
</evidence>
<dbReference type="PANTHER" id="PTHR46111">
    <property type="entry name" value="RIBOSOMAL RNA SMALL SUBUNIT METHYLTRANSFERASE I"/>
    <property type="match status" value="1"/>
</dbReference>
<keyword evidence="4 6" id="KW-0808">Transferase</keyword>
<evidence type="ECO:0000256" key="1">
    <source>
        <dbReference type="ARBA" id="ARBA00022490"/>
    </source>
</evidence>
<keyword evidence="1 6" id="KW-0963">Cytoplasm</keyword>
<evidence type="ECO:0000256" key="5">
    <source>
        <dbReference type="ARBA" id="ARBA00022691"/>
    </source>
</evidence>